<organism evidence="2 3">
    <name type="scientific">Sphingomonas melonis</name>
    <dbReference type="NCBI Taxonomy" id="152682"/>
    <lineage>
        <taxon>Bacteria</taxon>
        <taxon>Pseudomonadati</taxon>
        <taxon>Pseudomonadota</taxon>
        <taxon>Alphaproteobacteria</taxon>
        <taxon>Sphingomonadales</taxon>
        <taxon>Sphingomonadaceae</taxon>
        <taxon>Sphingomonas</taxon>
    </lineage>
</organism>
<dbReference type="Proteomes" id="UP000033203">
    <property type="component" value="Unassembled WGS sequence"/>
</dbReference>
<dbReference type="Pfam" id="PF08808">
    <property type="entry name" value="RES"/>
    <property type="match status" value="1"/>
</dbReference>
<comment type="caution">
    <text evidence="2">The sequence shown here is derived from an EMBL/GenBank/DDBJ whole genome shotgun (WGS) entry which is preliminary data.</text>
</comment>
<dbReference type="InterPro" id="IPR014914">
    <property type="entry name" value="RES_dom"/>
</dbReference>
<name>A0A0D1KV54_9SPHN</name>
<feature type="domain" description="RES" evidence="1">
    <location>
        <begin position="13"/>
        <end position="133"/>
    </location>
</feature>
<proteinExistence type="predicted"/>
<sequence length="145" mass="15755">MIVHRLCKAAHAALDGEGARMWGGRWNSPGRAMVYTAATPSLAVLEVLVHLDLPPDLIPDDMVLLAIDVPDDATLHSLDGTPTDADACRQAGDTFLDASQALGLRVRSVVVPQEANLLLNVRHADMTRVRVVGTDPFRFDPRLLR</sequence>
<protein>
    <recommendedName>
        <fullName evidence="1">RES domain-containing protein</fullName>
    </recommendedName>
</protein>
<accession>A0A0D1KV54</accession>
<evidence type="ECO:0000313" key="3">
    <source>
        <dbReference type="Proteomes" id="UP000033203"/>
    </source>
</evidence>
<evidence type="ECO:0000313" key="2">
    <source>
        <dbReference type="EMBL" id="KIU28259.1"/>
    </source>
</evidence>
<reference evidence="2 3" key="1">
    <citation type="submission" date="2015-01" db="EMBL/GenBank/DDBJ databases">
        <title>Genome of Sphingomonas taxi strain 30a.</title>
        <authorList>
            <person name="Eevers N."/>
            <person name="Van Hamme J."/>
            <person name="Bottos E."/>
            <person name="Weyens N."/>
            <person name="Vangronsveld J."/>
        </authorList>
    </citation>
    <scope>NUCLEOTIDE SEQUENCE [LARGE SCALE GENOMIC DNA]</scope>
    <source>
        <strain evidence="2 3">30a</strain>
    </source>
</reference>
<gene>
    <name evidence="2" type="ORF">SR41_08640</name>
</gene>
<dbReference type="AlphaFoldDB" id="A0A0D1KV54"/>
<dbReference type="SMART" id="SM00953">
    <property type="entry name" value="RES"/>
    <property type="match status" value="1"/>
</dbReference>
<evidence type="ECO:0000259" key="1">
    <source>
        <dbReference type="SMART" id="SM00953"/>
    </source>
</evidence>
<dbReference type="EMBL" id="JXTP01000033">
    <property type="protein sequence ID" value="KIU28259.1"/>
    <property type="molecule type" value="Genomic_DNA"/>
</dbReference>
<dbReference type="PATRIC" id="fig|1549858.7.peg.642"/>